<dbReference type="GO" id="GO:0005509">
    <property type="term" value="F:calcium ion binding"/>
    <property type="evidence" value="ECO:0007669"/>
    <property type="project" value="UniProtKB-UniRule"/>
</dbReference>
<feature type="domain" description="Cadherin" evidence="12">
    <location>
        <begin position="447"/>
        <end position="558"/>
    </location>
</feature>
<feature type="domain" description="Cadherin" evidence="12">
    <location>
        <begin position="762"/>
        <end position="861"/>
    </location>
</feature>
<evidence type="ECO:0000313" key="14">
    <source>
        <dbReference type="Proteomes" id="UP000597762"/>
    </source>
</evidence>
<dbReference type="GO" id="GO:0045296">
    <property type="term" value="F:cadherin binding"/>
    <property type="evidence" value="ECO:0007669"/>
    <property type="project" value="TreeGrafter"/>
</dbReference>
<keyword evidence="5" id="KW-0130">Cell adhesion</keyword>
<feature type="domain" description="Cadherin" evidence="12">
    <location>
        <begin position="1181"/>
        <end position="1298"/>
    </location>
</feature>
<feature type="domain" description="Cadherin" evidence="12">
    <location>
        <begin position="1073"/>
        <end position="1184"/>
    </location>
</feature>
<evidence type="ECO:0000256" key="3">
    <source>
        <dbReference type="ARBA" id="ARBA00022737"/>
    </source>
</evidence>
<proteinExistence type="predicted"/>
<keyword evidence="14" id="KW-1185">Reference proteome</keyword>
<comment type="caution">
    <text evidence="13">The sequence shown here is derived from an EMBL/GenBank/DDBJ whole genome shotgun (WGS) entry which is preliminary data.</text>
</comment>
<dbReference type="PANTHER" id="PTHR24027">
    <property type="entry name" value="CADHERIN-23"/>
    <property type="match status" value="1"/>
</dbReference>
<dbReference type="GO" id="GO:0016342">
    <property type="term" value="C:catenin complex"/>
    <property type="evidence" value="ECO:0007669"/>
    <property type="project" value="TreeGrafter"/>
</dbReference>
<sequence>MGVTDNGKPVSQNATTTVKVSASSNINPPRFNLPEYRTTVDESNLVGSSVTRILATGTSTFGQILYQVVGDYPSDVFFDVNNVTGVVRIKKDLRLDNLRQILYTLKIVAYYSGQPNAKAETKVYITTTRNSNVPVFNPSQVTLTIAATTPAGTYLKRLNVTDADSKFVTCKIINDASAMEFFQIDPNSCLLTLKKSLLKDTAQTSKFFITVEANDNGKPNPQKSTGFVIVDVTRVIIPKFENLPFVITQPESTIKGDLIYTVKTTKATSGNIVYEITGDNIAKNYFTVDRVNGEIRASQNLKDDPLKSTQYNIKIKAYNTNSPQDATTNTLIVKVSRNTNPPRFFKPLFSKSISNNFPVGQIILVLQATDLDNDMLTYSIMTTDPDVNNYFKVQANGNIILLKQLPSTSKIFTFPVKVSDNRTPEKTDAASVTINVTSSVSSPLVFVNTPYKKQIGVNTPVNTNIFQVKATSADKTNQIEYKFSGTVEGMEYFGINKITGEVYVKKDLSIHPGKKPVFYLFVSAYKISSPQITKVTIMEITVLKNQNSPFFIPLPPYFTNINDYDPVGTPVYDVNATDNDKTDPENRILYRLTDTKTFFSIDPNTGLITINKPLSMDALKRKQYQLVIVAEDQGEPSKSTSASITISVARNDNPPSFNNTSNIVNIPDTVGPLTIVFRVTAQDPDPGKNGEIRYNLTGPDNARKLFEIDPVTGIIRTRISLKGQSQTPFPVLVTATDSGVDRKVSTAQLIFQVKSTDKPFFRSPVYETSVNENTPVGDSVITVNAEDPSQQTVDLEYTVINNVDLFSMDLQGNIKVAKSLLNINIRQIDMNVKAYRRTDPNQSTTTTVKIKIISGNNPPVFTDSFKRVTISDDFSVGGVILTVKANDQDQGENGRITYNIISVNPAMQKSYFYVNPVTGQLTVISLLSKIKNGPKQYILIIEAKDNGYPQNQATMTVTVDVIGNRNAPIFTQNSYTFTIDETARLNSAVGNVTATDADKDEVFYSIPIRNTEARYFSINNITGHIVVAGDIVSDTRDQYTFKVIAADNSTSPRKSEVTVYVNVLRNLNPPVFVQKVYNATISEYAAIQTSVIQVRATDQDAIRNPLSQSGKLVYSIVPSSEYFFISQNQGNIYVKNFLTTDKIGNTVSLTVRAIDQSSQPKTATASVFITITRNQFAPEISPKLLTADIETTYPLMTQIVQFTVSDKDRIVNGNNPNGEIKISIPAQYQNIRSIFEVSNVGVVYLKQSLMNTNSAVYKFVVVASDNSWKPKTAEANVVINVTRVEVQSGELKFGQPFYAVDLKENTPIGKVILNMKVTNIVMATRIVCKLVDNYGKFSIVYNLQTSSCQLKILNEIDYETDSRTYDLEIDVTYSKDTKRAATTLASRTKVSVRIIDVNDNTPKFKFPDNTELIPNTYLGIISSQAGVNVPILSVSATDADSGTFGDIKYSINDPVPFNINEATIYNTDVYKAKDPINYHFNVMASDLAPISKTNVSDTVINIVFDQNRLTLRIPEKPSVIGAKQDFYVKYLTNLYNKTAIIETVRATYDNSGIALTELIFVLVQNTSPHLLLNVTKQEIKGKLDNNLGLIQDAKPEIVGYLPQTSVMRTKSYIWWMDDPWAALVALAAIIILLCLIGIIVVLFTWSRYTKYLNQYRLHHLANEPTEFLEPPSLKNFETQSLNMFVPADEAERELGEINMTFEGDTLRRVEHQGADPNVASAVNPLFNQHSQEVPQPTGHTETTTIL</sequence>
<accession>A0A812BGQ0</accession>
<dbReference type="GO" id="GO:0008013">
    <property type="term" value="F:beta-catenin binding"/>
    <property type="evidence" value="ECO:0007669"/>
    <property type="project" value="TreeGrafter"/>
</dbReference>
<evidence type="ECO:0000259" key="12">
    <source>
        <dbReference type="PROSITE" id="PS50268"/>
    </source>
</evidence>
<feature type="transmembrane region" description="Helical" evidence="11">
    <location>
        <begin position="1620"/>
        <end position="1645"/>
    </location>
</feature>
<dbReference type="Proteomes" id="UP000597762">
    <property type="component" value="Unassembled WGS sequence"/>
</dbReference>
<feature type="domain" description="Cadherin" evidence="12">
    <location>
        <begin position="1413"/>
        <end position="1519"/>
    </location>
</feature>
<dbReference type="SMART" id="SM00112">
    <property type="entry name" value="CA"/>
    <property type="match status" value="14"/>
</dbReference>
<dbReference type="PROSITE" id="PS50268">
    <property type="entry name" value="CADHERIN_2"/>
    <property type="match status" value="14"/>
</dbReference>
<dbReference type="PRINTS" id="PR00205">
    <property type="entry name" value="CADHERIN"/>
</dbReference>
<evidence type="ECO:0000256" key="2">
    <source>
        <dbReference type="ARBA" id="ARBA00022692"/>
    </source>
</evidence>
<dbReference type="Gene3D" id="2.60.40.60">
    <property type="entry name" value="Cadherins"/>
    <property type="match status" value="14"/>
</dbReference>
<evidence type="ECO:0000256" key="9">
    <source>
        <dbReference type="PROSITE-ProRule" id="PRU00043"/>
    </source>
</evidence>
<gene>
    <name evidence="13" type="ORF">SPHA_16489</name>
</gene>
<feature type="domain" description="Cadherin" evidence="12">
    <location>
        <begin position="345"/>
        <end position="446"/>
    </location>
</feature>
<name>A0A812BGQ0_ACAPH</name>
<dbReference type="InterPro" id="IPR039808">
    <property type="entry name" value="Cadherin"/>
</dbReference>
<evidence type="ECO:0000256" key="11">
    <source>
        <dbReference type="SAM" id="Phobius"/>
    </source>
</evidence>
<dbReference type="FunFam" id="2.60.40.60:FF:000116">
    <property type="entry name" value="Dachsous cadherin-related 2"/>
    <property type="match status" value="4"/>
</dbReference>
<evidence type="ECO:0000313" key="13">
    <source>
        <dbReference type="EMBL" id="CAE1227636.1"/>
    </source>
</evidence>
<reference evidence="13" key="1">
    <citation type="submission" date="2021-01" db="EMBL/GenBank/DDBJ databases">
        <authorList>
            <person name="Li R."/>
            <person name="Bekaert M."/>
        </authorList>
    </citation>
    <scope>NUCLEOTIDE SEQUENCE</scope>
    <source>
        <strain evidence="13">Farmed</strain>
    </source>
</reference>
<dbReference type="GO" id="GO:0007156">
    <property type="term" value="P:homophilic cell adhesion via plasma membrane adhesion molecules"/>
    <property type="evidence" value="ECO:0007669"/>
    <property type="project" value="InterPro"/>
</dbReference>
<feature type="compositionally biased region" description="Polar residues" evidence="10">
    <location>
        <begin position="9"/>
        <end position="23"/>
    </location>
</feature>
<keyword evidence="8" id="KW-0325">Glycoprotein</keyword>
<feature type="domain" description="Cadherin" evidence="12">
    <location>
        <begin position="1294"/>
        <end position="1404"/>
    </location>
</feature>
<feature type="domain" description="Cadherin" evidence="12">
    <location>
        <begin position="971"/>
        <end position="1072"/>
    </location>
</feature>
<dbReference type="Pfam" id="PF00028">
    <property type="entry name" value="Cadherin"/>
    <property type="match status" value="6"/>
</dbReference>
<keyword evidence="7 11" id="KW-0472">Membrane</keyword>
<keyword evidence="6 11" id="KW-1133">Transmembrane helix</keyword>
<keyword evidence="2 11" id="KW-0812">Transmembrane</keyword>
<feature type="domain" description="Cadherin" evidence="12">
    <location>
        <begin position="658"/>
        <end position="766"/>
    </location>
</feature>
<feature type="region of interest" description="Disordered" evidence="10">
    <location>
        <begin position="1"/>
        <end position="23"/>
    </location>
</feature>
<dbReference type="InterPro" id="IPR002126">
    <property type="entry name" value="Cadherin-like_dom"/>
</dbReference>
<dbReference type="SUPFAM" id="SSF49313">
    <property type="entry name" value="Cadherin-like"/>
    <property type="match status" value="13"/>
</dbReference>
<organism evidence="13 14">
    <name type="scientific">Acanthosepion pharaonis</name>
    <name type="common">Pharaoh cuttlefish</name>
    <name type="synonym">Sepia pharaonis</name>
    <dbReference type="NCBI Taxonomy" id="158019"/>
    <lineage>
        <taxon>Eukaryota</taxon>
        <taxon>Metazoa</taxon>
        <taxon>Spiralia</taxon>
        <taxon>Lophotrochozoa</taxon>
        <taxon>Mollusca</taxon>
        <taxon>Cephalopoda</taxon>
        <taxon>Coleoidea</taxon>
        <taxon>Decapodiformes</taxon>
        <taxon>Sepiida</taxon>
        <taxon>Sepiina</taxon>
        <taxon>Sepiidae</taxon>
        <taxon>Acanthosepion</taxon>
    </lineage>
</organism>
<feature type="domain" description="Cadherin" evidence="12">
    <location>
        <begin position="553"/>
        <end position="657"/>
    </location>
</feature>
<evidence type="ECO:0000256" key="10">
    <source>
        <dbReference type="SAM" id="MobiDB-lite"/>
    </source>
</evidence>
<dbReference type="GO" id="GO:0016477">
    <property type="term" value="P:cell migration"/>
    <property type="evidence" value="ECO:0007669"/>
    <property type="project" value="TreeGrafter"/>
</dbReference>
<dbReference type="PANTHER" id="PTHR24027:SF438">
    <property type="entry name" value="CADHERIN 23"/>
    <property type="match status" value="1"/>
</dbReference>
<feature type="domain" description="Cadherin" evidence="12">
    <location>
        <begin position="241"/>
        <end position="344"/>
    </location>
</feature>
<dbReference type="PROSITE" id="PS00232">
    <property type="entry name" value="CADHERIN_1"/>
    <property type="match status" value="1"/>
</dbReference>
<keyword evidence="3" id="KW-0677">Repeat</keyword>
<evidence type="ECO:0000256" key="5">
    <source>
        <dbReference type="ARBA" id="ARBA00022889"/>
    </source>
</evidence>
<dbReference type="InterPro" id="IPR015919">
    <property type="entry name" value="Cadherin-like_sf"/>
</dbReference>
<dbReference type="CDD" id="cd11304">
    <property type="entry name" value="Cadherin_repeat"/>
    <property type="match status" value="14"/>
</dbReference>
<evidence type="ECO:0000256" key="1">
    <source>
        <dbReference type="ARBA" id="ARBA00004370"/>
    </source>
</evidence>
<protein>
    <submittedName>
        <fullName evidence="13">FAT4</fullName>
    </submittedName>
</protein>
<keyword evidence="4 9" id="KW-0106">Calcium</keyword>
<dbReference type="OrthoDB" id="6156217at2759"/>
<feature type="domain" description="Cadherin" evidence="12">
    <location>
        <begin position="862"/>
        <end position="970"/>
    </location>
</feature>
<evidence type="ECO:0000256" key="6">
    <source>
        <dbReference type="ARBA" id="ARBA00022989"/>
    </source>
</evidence>
<feature type="domain" description="Cadherin" evidence="12">
    <location>
        <begin position="137"/>
        <end position="240"/>
    </location>
</feature>
<dbReference type="EMBL" id="CAHIKZ030000580">
    <property type="protein sequence ID" value="CAE1227636.1"/>
    <property type="molecule type" value="Genomic_DNA"/>
</dbReference>
<feature type="domain" description="Cadherin" evidence="12">
    <location>
        <begin position="32"/>
        <end position="136"/>
    </location>
</feature>
<comment type="subcellular location">
    <subcellularLocation>
        <location evidence="1">Membrane</location>
    </subcellularLocation>
</comment>
<evidence type="ECO:0000256" key="7">
    <source>
        <dbReference type="ARBA" id="ARBA00023136"/>
    </source>
</evidence>
<evidence type="ECO:0000256" key="4">
    <source>
        <dbReference type="ARBA" id="ARBA00022837"/>
    </source>
</evidence>
<dbReference type="InterPro" id="IPR020894">
    <property type="entry name" value="Cadherin_CS"/>
</dbReference>
<evidence type="ECO:0000256" key="8">
    <source>
        <dbReference type="ARBA" id="ARBA00023180"/>
    </source>
</evidence>